<sequence>MILGFGFLASGPWHGPAHWRSEADFALGPGFSAFPGCSMLQGIERLGKADSLRL</sequence>
<dbReference type="AlphaFoldDB" id="A0AA40K2Y8"/>
<gene>
    <name evidence="1" type="ORF">B0T18DRAFT_415882</name>
</gene>
<comment type="caution">
    <text evidence="1">The sequence shown here is derived from an EMBL/GenBank/DDBJ whole genome shotgun (WGS) entry which is preliminary data.</text>
</comment>
<name>A0AA40K2Y8_9PEZI</name>
<evidence type="ECO:0000313" key="1">
    <source>
        <dbReference type="EMBL" id="KAK0743777.1"/>
    </source>
</evidence>
<dbReference type="EMBL" id="JAUKUD010000005">
    <property type="protein sequence ID" value="KAK0743777.1"/>
    <property type="molecule type" value="Genomic_DNA"/>
</dbReference>
<accession>A0AA40K2Y8</accession>
<reference evidence="1" key="1">
    <citation type="submission" date="2023-06" db="EMBL/GenBank/DDBJ databases">
        <title>Genome-scale phylogeny and comparative genomics of the fungal order Sordariales.</title>
        <authorList>
            <consortium name="Lawrence Berkeley National Laboratory"/>
            <person name="Hensen N."/>
            <person name="Bonometti L."/>
            <person name="Westerberg I."/>
            <person name="Brannstrom I.O."/>
            <person name="Guillou S."/>
            <person name="Cros-Aarteil S."/>
            <person name="Calhoun S."/>
            <person name="Haridas S."/>
            <person name="Kuo A."/>
            <person name="Mondo S."/>
            <person name="Pangilinan J."/>
            <person name="Riley R."/>
            <person name="LaButti K."/>
            <person name="Andreopoulos B."/>
            <person name="Lipzen A."/>
            <person name="Chen C."/>
            <person name="Yanf M."/>
            <person name="Daum C."/>
            <person name="Ng V."/>
            <person name="Clum A."/>
            <person name="Steindorff A."/>
            <person name="Ohm R."/>
            <person name="Martin F."/>
            <person name="Silar P."/>
            <person name="Natvig D."/>
            <person name="Lalanne C."/>
            <person name="Gautier V."/>
            <person name="Ament-velasquez S.L."/>
            <person name="Kruys A."/>
            <person name="Hutchinson M.I."/>
            <person name="Powell A.J."/>
            <person name="Barry K."/>
            <person name="Miller A.N."/>
            <person name="Grigoriev I.V."/>
            <person name="Debuchy R."/>
            <person name="Gladieux P."/>
            <person name="Thoren M.H."/>
            <person name="Johannesson H."/>
        </authorList>
    </citation>
    <scope>NUCLEOTIDE SEQUENCE</scope>
    <source>
        <strain evidence="1">SMH3187-1</strain>
    </source>
</reference>
<evidence type="ECO:0000313" key="2">
    <source>
        <dbReference type="Proteomes" id="UP001172155"/>
    </source>
</evidence>
<dbReference type="Proteomes" id="UP001172155">
    <property type="component" value="Unassembled WGS sequence"/>
</dbReference>
<keyword evidence="2" id="KW-1185">Reference proteome</keyword>
<proteinExistence type="predicted"/>
<protein>
    <submittedName>
        <fullName evidence="1">Uncharacterized protein</fullName>
    </submittedName>
</protein>
<organism evidence="1 2">
    <name type="scientific">Schizothecium vesticola</name>
    <dbReference type="NCBI Taxonomy" id="314040"/>
    <lineage>
        <taxon>Eukaryota</taxon>
        <taxon>Fungi</taxon>
        <taxon>Dikarya</taxon>
        <taxon>Ascomycota</taxon>
        <taxon>Pezizomycotina</taxon>
        <taxon>Sordariomycetes</taxon>
        <taxon>Sordariomycetidae</taxon>
        <taxon>Sordariales</taxon>
        <taxon>Schizotheciaceae</taxon>
        <taxon>Schizothecium</taxon>
    </lineage>
</organism>